<gene>
    <name evidence="3" type="ORF">BCR42DRAFT_235007</name>
</gene>
<dbReference type="Proteomes" id="UP000193560">
    <property type="component" value="Unassembled WGS sequence"/>
</dbReference>
<name>A0A1X2IMC7_9FUNG</name>
<reference evidence="3 4" key="1">
    <citation type="submission" date="2016-07" db="EMBL/GenBank/DDBJ databases">
        <title>Pervasive Adenine N6-methylation of Active Genes in Fungi.</title>
        <authorList>
            <consortium name="DOE Joint Genome Institute"/>
            <person name="Mondo S.J."/>
            <person name="Dannebaum R.O."/>
            <person name="Kuo R.C."/>
            <person name="Labutti K."/>
            <person name="Haridas S."/>
            <person name="Kuo A."/>
            <person name="Salamov A."/>
            <person name="Ahrendt S.R."/>
            <person name="Lipzen A."/>
            <person name="Sullivan W."/>
            <person name="Andreopoulos W.B."/>
            <person name="Clum A."/>
            <person name="Lindquist E."/>
            <person name="Daum C."/>
            <person name="Ramamoorthy G.K."/>
            <person name="Gryganskyi A."/>
            <person name="Culley D."/>
            <person name="Magnuson J.K."/>
            <person name="James T.Y."/>
            <person name="O'Malley M.A."/>
            <person name="Stajich J.E."/>
            <person name="Spatafora J.W."/>
            <person name="Visel A."/>
            <person name="Grigoriev I.V."/>
        </authorList>
    </citation>
    <scope>NUCLEOTIDE SEQUENCE [LARGE SCALE GENOMIC DNA]</scope>
    <source>
        <strain evidence="3 4">NRRL 1336</strain>
    </source>
</reference>
<feature type="coiled-coil region" evidence="1">
    <location>
        <begin position="22"/>
        <end position="93"/>
    </location>
</feature>
<accession>A0A1X2IMC7</accession>
<dbReference type="EMBL" id="MCGE01000008">
    <property type="protein sequence ID" value="ORZ18929.1"/>
    <property type="molecule type" value="Genomic_DNA"/>
</dbReference>
<keyword evidence="2" id="KW-1133">Transmembrane helix</keyword>
<dbReference type="AlphaFoldDB" id="A0A1X2IMC7"/>
<evidence type="ECO:0000256" key="1">
    <source>
        <dbReference type="SAM" id="Coils"/>
    </source>
</evidence>
<sequence>MKDMEEEVLTLQMKTNYYEAKETQYKDQIEELTGQVEKLKSQANKSDENYQLWHNKFSVSQLQEKMKQGQAELDSARNDLLAAKHKCLELQNESKHWKATTEKREDECATLRKEMDYQKTLREKLELEIDLKDSSLKRSQARVEELEEIIPPNLTAEKVQETLTMVDQLQNEKQAFDTTINNTVNELASMTKGYEELQQKVKELERQRDQQLKDMANTSSQSPLWYQRETIDQDKKRLSSVCKQLDAQANVIEQLRLQILSSGAKAHQNAMEKKSPRWLIHLLWVLGLLLVMMVTAAVYAINSPPIAYGLWNDPHGYQGQWLPDAPLPRNKILLILDRLLLPDNFTFTPPM</sequence>
<comment type="caution">
    <text evidence="3">The sequence shown here is derived from an EMBL/GenBank/DDBJ whole genome shotgun (WGS) entry which is preliminary data.</text>
</comment>
<dbReference type="OrthoDB" id="10451801at2759"/>
<evidence type="ECO:0000256" key="2">
    <source>
        <dbReference type="SAM" id="Phobius"/>
    </source>
</evidence>
<keyword evidence="2" id="KW-0812">Transmembrane</keyword>
<proteinExistence type="predicted"/>
<feature type="coiled-coil region" evidence="1">
    <location>
        <begin position="166"/>
        <end position="221"/>
    </location>
</feature>
<protein>
    <submittedName>
        <fullName evidence="3">Uncharacterized protein</fullName>
    </submittedName>
</protein>
<feature type="transmembrane region" description="Helical" evidence="2">
    <location>
        <begin position="278"/>
        <end position="301"/>
    </location>
</feature>
<keyword evidence="1" id="KW-0175">Coiled coil</keyword>
<keyword evidence="2" id="KW-0472">Membrane</keyword>
<organism evidence="3 4">
    <name type="scientific">Absidia repens</name>
    <dbReference type="NCBI Taxonomy" id="90262"/>
    <lineage>
        <taxon>Eukaryota</taxon>
        <taxon>Fungi</taxon>
        <taxon>Fungi incertae sedis</taxon>
        <taxon>Mucoromycota</taxon>
        <taxon>Mucoromycotina</taxon>
        <taxon>Mucoromycetes</taxon>
        <taxon>Mucorales</taxon>
        <taxon>Cunninghamellaceae</taxon>
        <taxon>Absidia</taxon>
    </lineage>
</organism>
<evidence type="ECO:0000313" key="3">
    <source>
        <dbReference type="EMBL" id="ORZ18929.1"/>
    </source>
</evidence>
<evidence type="ECO:0000313" key="4">
    <source>
        <dbReference type="Proteomes" id="UP000193560"/>
    </source>
</evidence>
<keyword evidence="4" id="KW-1185">Reference proteome</keyword>